<reference evidence="2" key="1">
    <citation type="journal article" date="2020" name="Nature">
        <title>Giant virus diversity and host interactions through global metagenomics.</title>
        <authorList>
            <person name="Schulz F."/>
            <person name="Roux S."/>
            <person name="Paez-Espino D."/>
            <person name="Jungbluth S."/>
            <person name="Walsh D.A."/>
            <person name="Denef V.J."/>
            <person name="McMahon K.D."/>
            <person name="Konstantinidis K.T."/>
            <person name="Eloe-Fadrosh E.A."/>
            <person name="Kyrpides N.C."/>
            <person name="Woyke T."/>
        </authorList>
    </citation>
    <scope>NUCLEOTIDE SEQUENCE</scope>
    <source>
        <strain evidence="2">GVMAG-M-3300010157-4</strain>
    </source>
</reference>
<keyword evidence="1" id="KW-1133">Transmembrane helix</keyword>
<evidence type="ECO:0000256" key="1">
    <source>
        <dbReference type="SAM" id="Phobius"/>
    </source>
</evidence>
<feature type="transmembrane region" description="Helical" evidence="1">
    <location>
        <begin position="32"/>
        <end position="51"/>
    </location>
</feature>
<organism evidence="2">
    <name type="scientific">viral metagenome</name>
    <dbReference type="NCBI Taxonomy" id="1070528"/>
    <lineage>
        <taxon>unclassified sequences</taxon>
        <taxon>metagenomes</taxon>
        <taxon>organismal metagenomes</taxon>
    </lineage>
</organism>
<feature type="transmembrane region" description="Helical" evidence="1">
    <location>
        <begin position="71"/>
        <end position="96"/>
    </location>
</feature>
<evidence type="ECO:0000313" key="2">
    <source>
        <dbReference type="EMBL" id="QHS87454.1"/>
    </source>
</evidence>
<name>A0A6C0B6H3_9ZZZZ</name>
<accession>A0A6C0B6H3</accession>
<keyword evidence="1" id="KW-0472">Membrane</keyword>
<feature type="transmembrane region" description="Helical" evidence="1">
    <location>
        <begin position="108"/>
        <end position="128"/>
    </location>
</feature>
<protein>
    <submittedName>
        <fullName evidence="2">Uncharacterized protein</fullName>
    </submittedName>
</protein>
<dbReference type="AlphaFoldDB" id="A0A6C0B6H3"/>
<dbReference type="EMBL" id="MN739081">
    <property type="protein sequence ID" value="QHS87454.1"/>
    <property type="molecule type" value="Genomic_DNA"/>
</dbReference>
<keyword evidence="1" id="KW-0812">Transmembrane</keyword>
<feature type="transmembrane region" description="Helical" evidence="1">
    <location>
        <begin position="6"/>
        <end position="25"/>
    </location>
</feature>
<sequence>MADLTLYKSTCINGLLIMCALLYGYIKKRLPLPLIIVLLLVIVSSLINHTTSNIWLKWGDRILATIALTGLAFYIIQKGALPLFLPLVLIIGFYFLAKYWKNQDESRYLYAHCVAHILATILVVGLLFS</sequence>
<proteinExistence type="predicted"/>